<dbReference type="GO" id="GO:0000156">
    <property type="term" value="F:phosphorelay response regulator activity"/>
    <property type="evidence" value="ECO:0007669"/>
    <property type="project" value="TreeGrafter"/>
</dbReference>
<keyword evidence="6" id="KW-0804">Transcription</keyword>
<evidence type="ECO:0000259" key="10">
    <source>
        <dbReference type="PROSITE" id="PS50110"/>
    </source>
</evidence>
<dbReference type="Pfam" id="PF00486">
    <property type="entry name" value="Trans_reg_C"/>
    <property type="match status" value="1"/>
</dbReference>
<dbReference type="PANTHER" id="PTHR48111:SF73">
    <property type="entry name" value="ALKALINE PHOSPHATASE SYNTHESIS TRANSCRIPTIONAL REGULATORY PROTEIN PHOP"/>
    <property type="match status" value="1"/>
</dbReference>
<dbReference type="AlphaFoldDB" id="A0A1M6PCL7"/>
<keyword evidence="5 9" id="KW-0238">DNA-binding</keyword>
<feature type="DNA-binding region" description="OmpR/PhoB-type" evidence="9">
    <location>
        <begin position="130"/>
        <end position="229"/>
    </location>
</feature>
<dbReference type="SUPFAM" id="SSF52172">
    <property type="entry name" value="CheY-like"/>
    <property type="match status" value="1"/>
</dbReference>
<dbReference type="FunFam" id="1.10.10.10:FF:000018">
    <property type="entry name" value="DNA-binding response regulator ResD"/>
    <property type="match status" value="1"/>
</dbReference>
<dbReference type="GO" id="GO:0000976">
    <property type="term" value="F:transcription cis-regulatory region binding"/>
    <property type="evidence" value="ECO:0007669"/>
    <property type="project" value="TreeGrafter"/>
</dbReference>
<evidence type="ECO:0000256" key="7">
    <source>
        <dbReference type="ARBA" id="ARBA00024867"/>
    </source>
</evidence>
<keyword evidence="3" id="KW-0902">Two-component regulatory system</keyword>
<dbReference type="GO" id="GO:0006355">
    <property type="term" value="P:regulation of DNA-templated transcription"/>
    <property type="evidence" value="ECO:0007669"/>
    <property type="project" value="InterPro"/>
</dbReference>
<evidence type="ECO:0000256" key="9">
    <source>
        <dbReference type="PROSITE-ProRule" id="PRU01091"/>
    </source>
</evidence>
<name>A0A1M6PCL7_9FIRM</name>
<keyword evidence="4" id="KW-0805">Transcription regulation</keyword>
<dbReference type="STRING" id="1121266.SAMN02745883_01146"/>
<dbReference type="SMART" id="SM00862">
    <property type="entry name" value="Trans_reg_C"/>
    <property type="match status" value="1"/>
</dbReference>
<evidence type="ECO:0000256" key="4">
    <source>
        <dbReference type="ARBA" id="ARBA00023015"/>
    </source>
</evidence>
<comment type="function">
    <text evidence="7">May play the central regulatory role in sporulation. It may be an element of the effector pathway responsible for the activation of sporulation genes in response to nutritional stress. Spo0A may act in concert with spo0H (a sigma factor) to control the expression of some genes that are critical to the sporulation process.</text>
</comment>
<dbReference type="EMBL" id="FRAJ01000008">
    <property type="protein sequence ID" value="SHK05684.1"/>
    <property type="molecule type" value="Genomic_DNA"/>
</dbReference>
<dbReference type="InterPro" id="IPR039420">
    <property type="entry name" value="WalR-like"/>
</dbReference>
<evidence type="ECO:0000259" key="11">
    <source>
        <dbReference type="PROSITE" id="PS51755"/>
    </source>
</evidence>
<evidence type="ECO:0000256" key="8">
    <source>
        <dbReference type="PROSITE-ProRule" id="PRU00169"/>
    </source>
</evidence>
<dbReference type="GO" id="GO:0005829">
    <property type="term" value="C:cytosol"/>
    <property type="evidence" value="ECO:0007669"/>
    <property type="project" value="TreeGrafter"/>
</dbReference>
<dbReference type="InterPro" id="IPR036388">
    <property type="entry name" value="WH-like_DNA-bd_sf"/>
</dbReference>
<dbReference type="SMART" id="SM00448">
    <property type="entry name" value="REC"/>
    <property type="match status" value="1"/>
</dbReference>
<dbReference type="GO" id="GO:0032993">
    <property type="term" value="C:protein-DNA complex"/>
    <property type="evidence" value="ECO:0007669"/>
    <property type="project" value="TreeGrafter"/>
</dbReference>
<dbReference type="Pfam" id="PF00072">
    <property type="entry name" value="Response_reg"/>
    <property type="match status" value="1"/>
</dbReference>
<evidence type="ECO:0000256" key="1">
    <source>
        <dbReference type="ARBA" id="ARBA00018672"/>
    </source>
</evidence>
<keyword evidence="13" id="KW-1185">Reference proteome</keyword>
<reference evidence="12 13" key="1">
    <citation type="submission" date="2016-11" db="EMBL/GenBank/DDBJ databases">
        <authorList>
            <person name="Jaros S."/>
            <person name="Januszkiewicz K."/>
            <person name="Wedrychowicz H."/>
        </authorList>
    </citation>
    <scope>NUCLEOTIDE SEQUENCE [LARGE SCALE GENOMIC DNA]</scope>
    <source>
        <strain evidence="12 13">DSM 14501</strain>
    </source>
</reference>
<dbReference type="SUPFAM" id="SSF46894">
    <property type="entry name" value="C-terminal effector domain of the bipartite response regulators"/>
    <property type="match status" value="1"/>
</dbReference>
<dbReference type="InterPro" id="IPR016032">
    <property type="entry name" value="Sig_transdc_resp-reg_C-effctor"/>
</dbReference>
<protein>
    <recommendedName>
        <fullName evidence="1">Stage 0 sporulation protein A homolog</fullName>
    </recommendedName>
</protein>
<accession>A0A1M6PCL7</accession>
<dbReference type="FunFam" id="3.40.50.2300:FF:000001">
    <property type="entry name" value="DNA-binding response regulator PhoB"/>
    <property type="match status" value="1"/>
</dbReference>
<proteinExistence type="predicted"/>
<evidence type="ECO:0000256" key="5">
    <source>
        <dbReference type="ARBA" id="ARBA00023125"/>
    </source>
</evidence>
<evidence type="ECO:0000313" key="13">
    <source>
        <dbReference type="Proteomes" id="UP000184082"/>
    </source>
</evidence>
<dbReference type="Gene3D" id="3.40.50.2300">
    <property type="match status" value="1"/>
</dbReference>
<dbReference type="Gene3D" id="6.10.250.690">
    <property type="match status" value="1"/>
</dbReference>
<keyword evidence="2 8" id="KW-0597">Phosphoprotein</keyword>
<dbReference type="PROSITE" id="PS51755">
    <property type="entry name" value="OMPR_PHOB"/>
    <property type="match status" value="1"/>
</dbReference>
<dbReference type="InterPro" id="IPR011006">
    <property type="entry name" value="CheY-like_superfamily"/>
</dbReference>
<evidence type="ECO:0000256" key="6">
    <source>
        <dbReference type="ARBA" id="ARBA00023163"/>
    </source>
</evidence>
<dbReference type="PANTHER" id="PTHR48111">
    <property type="entry name" value="REGULATOR OF RPOS"/>
    <property type="match status" value="1"/>
</dbReference>
<evidence type="ECO:0000256" key="3">
    <source>
        <dbReference type="ARBA" id="ARBA00023012"/>
    </source>
</evidence>
<dbReference type="Gene3D" id="1.10.10.10">
    <property type="entry name" value="Winged helix-like DNA-binding domain superfamily/Winged helix DNA-binding domain"/>
    <property type="match status" value="1"/>
</dbReference>
<dbReference type="RefSeq" id="WP_072966499.1">
    <property type="nucleotide sequence ID" value="NZ_FRAJ01000008.1"/>
</dbReference>
<sequence length="229" mass="26409">MNKEKETILVVDDEQQIVSVVKAYLEKDGYTVYSAFDGKEALNIFENKDIDLIVLDLMLPDISGEEICKKIRIKSKVPILMLTAKVEEDDRVMGLNIGADDYMIKPFSPKELVARINAILRRTRQDEVKADIIEINNGDLEIDLKKMEVKKKGKVVKLTPTEFDILALFIRNIGRVFSREELVTKILGFDYEGYDRTIDVHIKNIRHKIDDEQFKYIKTVYGIGYKFVG</sequence>
<dbReference type="Proteomes" id="UP000184082">
    <property type="component" value="Unassembled WGS sequence"/>
</dbReference>
<organism evidence="12 13">
    <name type="scientific">Caminicella sporogenes DSM 14501</name>
    <dbReference type="NCBI Taxonomy" id="1121266"/>
    <lineage>
        <taxon>Bacteria</taxon>
        <taxon>Bacillati</taxon>
        <taxon>Bacillota</taxon>
        <taxon>Clostridia</taxon>
        <taxon>Peptostreptococcales</taxon>
        <taxon>Caminicellaceae</taxon>
        <taxon>Caminicella</taxon>
    </lineage>
</organism>
<dbReference type="InterPro" id="IPR001867">
    <property type="entry name" value="OmpR/PhoB-type_DNA-bd"/>
</dbReference>
<feature type="domain" description="OmpR/PhoB-type" evidence="11">
    <location>
        <begin position="130"/>
        <end position="229"/>
    </location>
</feature>
<gene>
    <name evidence="12" type="ORF">SAMN02745883_01146</name>
</gene>
<feature type="domain" description="Response regulatory" evidence="10">
    <location>
        <begin position="7"/>
        <end position="120"/>
    </location>
</feature>
<feature type="modified residue" description="4-aspartylphosphate" evidence="8">
    <location>
        <position position="56"/>
    </location>
</feature>
<dbReference type="InterPro" id="IPR001789">
    <property type="entry name" value="Sig_transdc_resp-reg_receiver"/>
</dbReference>
<dbReference type="CDD" id="cd00383">
    <property type="entry name" value="trans_reg_C"/>
    <property type="match status" value="1"/>
</dbReference>
<evidence type="ECO:0000256" key="2">
    <source>
        <dbReference type="ARBA" id="ARBA00022553"/>
    </source>
</evidence>
<dbReference type="PROSITE" id="PS50110">
    <property type="entry name" value="RESPONSE_REGULATORY"/>
    <property type="match status" value="1"/>
</dbReference>
<evidence type="ECO:0000313" key="12">
    <source>
        <dbReference type="EMBL" id="SHK05684.1"/>
    </source>
</evidence>